<protein>
    <submittedName>
        <fullName evidence="1">Uncharacterized protein</fullName>
    </submittedName>
</protein>
<accession>A0ACB8AM02</accession>
<organism evidence="1 2">
    <name type="scientific">Hygrophoropsis aurantiaca</name>
    <dbReference type="NCBI Taxonomy" id="72124"/>
    <lineage>
        <taxon>Eukaryota</taxon>
        <taxon>Fungi</taxon>
        <taxon>Dikarya</taxon>
        <taxon>Basidiomycota</taxon>
        <taxon>Agaricomycotina</taxon>
        <taxon>Agaricomycetes</taxon>
        <taxon>Agaricomycetidae</taxon>
        <taxon>Boletales</taxon>
        <taxon>Coniophorineae</taxon>
        <taxon>Hygrophoropsidaceae</taxon>
        <taxon>Hygrophoropsis</taxon>
    </lineage>
</organism>
<keyword evidence="2" id="KW-1185">Reference proteome</keyword>
<evidence type="ECO:0000313" key="1">
    <source>
        <dbReference type="EMBL" id="KAH7914287.1"/>
    </source>
</evidence>
<dbReference type="Proteomes" id="UP000790377">
    <property type="component" value="Unassembled WGS sequence"/>
</dbReference>
<reference evidence="1" key="1">
    <citation type="journal article" date="2021" name="New Phytol.">
        <title>Evolutionary innovations through gain and loss of genes in the ectomycorrhizal Boletales.</title>
        <authorList>
            <person name="Wu G."/>
            <person name="Miyauchi S."/>
            <person name="Morin E."/>
            <person name="Kuo A."/>
            <person name="Drula E."/>
            <person name="Varga T."/>
            <person name="Kohler A."/>
            <person name="Feng B."/>
            <person name="Cao Y."/>
            <person name="Lipzen A."/>
            <person name="Daum C."/>
            <person name="Hundley H."/>
            <person name="Pangilinan J."/>
            <person name="Johnson J."/>
            <person name="Barry K."/>
            <person name="LaButti K."/>
            <person name="Ng V."/>
            <person name="Ahrendt S."/>
            <person name="Min B."/>
            <person name="Choi I.G."/>
            <person name="Park H."/>
            <person name="Plett J.M."/>
            <person name="Magnuson J."/>
            <person name="Spatafora J.W."/>
            <person name="Nagy L.G."/>
            <person name="Henrissat B."/>
            <person name="Grigoriev I.V."/>
            <person name="Yang Z.L."/>
            <person name="Xu J."/>
            <person name="Martin F.M."/>
        </authorList>
    </citation>
    <scope>NUCLEOTIDE SEQUENCE</scope>
    <source>
        <strain evidence="1">ATCC 28755</strain>
    </source>
</reference>
<name>A0ACB8AM02_9AGAM</name>
<gene>
    <name evidence="1" type="ORF">BJ138DRAFT_1133505</name>
</gene>
<comment type="caution">
    <text evidence="1">The sequence shown here is derived from an EMBL/GenBank/DDBJ whole genome shotgun (WGS) entry which is preliminary data.</text>
</comment>
<sequence length="157" mass="16666">MNSPEPGSPISTDSSGSPPPDDFQFTQMAHDQQQPIHNPAASMFHSGSSIVPSPISSKRRLPGGSTFDSSSSRRDAKSRRREDAMGIVGGSRRLAGDGPNVVMGGSNYGPPSGGPSWAKGDFSGRRDKDELVDGPLVDQLRKEFGDPFLESVVKTHS</sequence>
<evidence type="ECO:0000313" key="2">
    <source>
        <dbReference type="Proteomes" id="UP000790377"/>
    </source>
</evidence>
<dbReference type="EMBL" id="MU267616">
    <property type="protein sequence ID" value="KAH7914287.1"/>
    <property type="molecule type" value="Genomic_DNA"/>
</dbReference>
<proteinExistence type="predicted"/>